<keyword evidence="6 13" id="KW-0479">Metal-binding</keyword>
<dbReference type="Gene3D" id="1.20.120.1910">
    <property type="entry name" value="Cysteine-tRNA ligase, C-terminal anti-codon recognition domain"/>
    <property type="match status" value="1"/>
</dbReference>
<dbReference type="Gene3D" id="3.40.50.620">
    <property type="entry name" value="HUPs"/>
    <property type="match status" value="1"/>
</dbReference>
<dbReference type="RefSeq" id="WP_323220690.1">
    <property type="nucleotide sequence ID" value="NZ_JAYGHT010000009.1"/>
</dbReference>
<dbReference type="InterPro" id="IPR009080">
    <property type="entry name" value="tRNAsynth_Ia_anticodon-bd"/>
</dbReference>
<evidence type="ECO:0000313" key="16">
    <source>
        <dbReference type="Proteomes" id="UP001301728"/>
    </source>
</evidence>
<dbReference type="NCBIfam" id="TIGR00435">
    <property type="entry name" value="cysS"/>
    <property type="match status" value="1"/>
</dbReference>
<keyword evidence="7 13" id="KW-0547">Nucleotide-binding</keyword>
<dbReference type="InterPro" id="IPR032678">
    <property type="entry name" value="tRNA-synt_1_cat_dom"/>
</dbReference>
<keyword evidence="5 13" id="KW-0436">Ligase</keyword>
<keyword evidence="4 13" id="KW-0963">Cytoplasm</keyword>
<protein>
    <recommendedName>
        <fullName evidence="13">Cysteine--tRNA ligase</fullName>
        <ecNumber evidence="13">6.1.1.16</ecNumber>
    </recommendedName>
    <alternativeName>
        <fullName evidence="13">Cysteinyl-tRNA synthetase</fullName>
        <shortName evidence="13">CysRS</shortName>
    </alternativeName>
</protein>
<accession>A0ABU5TTU7</accession>
<feature type="short sequence motif" description="'HIGH' region" evidence="13">
    <location>
        <begin position="31"/>
        <end position="41"/>
    </location>
</feature>
<evidence type="ECO:0000256" key="13">
    <source>
        <dbReference type="HAMAP-Rule" id="MF_00041"/>
    </source>
</evidence>
<feature type="binding site" evidence="13">
    <location>
        <position position="29"/>
    </location>
    <ligand>
        <name>Zn(2+)</name>
        <dbReference type="ChEBI" id="CHEBI:29105"/>
    </ligand>
</feature>
<comment type="subunit">
    <text evidence="3 13">Monomer.</text>
</comment>
<name>A0ABU5TTU7_9CYAN</name>
<comment type="subcellular location">
    <subcellularLocation>
        <location evidence="1 13">Cytoplasm</location>
    </subcellularLocation>
</comment>
<dbReference type="InterPro" id="IPR015803">
    <property type="entry name" value="Cys-tRNA-ligase"/>
</dbReference>
<dbReference type="Pfam" id="PF01406">
    <property type="entry name" value="tRNA-synt_1e"/>
    <property type="match status" value="1"/>
</dbReference>
<dbReference type="InterPro" id="IPR015273">
    <property type="entry name" value="Cys-tRNA-synt_Ia_DALR"/>
</dbReference>
<evidence type="ECO:0000256" key="10">
    <source>
        <dbReference type="ARBA" id="ARBA00022917"/>
    </source>
</evidence>
<dbReference type="InterPro" id="IPR024909">
    <property type="entry name" value="Cys-tRNA/MSH_ligase"/>
</dbReference>
<dbReference type="PRINTS" id="PR00983">
    <property type="entry name" value="TRNASYNTHCYS"/>
</dbReference>
<feature type="domain" description="Cysteinyl-tRNA synthetase class Ia DALR" evidence="14">
    <location>
        <begin position="406"/>
        <end position="476"/>
    </location>
</feature>
<keyword evidence="16" id="KW-1185">Reference proteome</keyword>
<keyword evidence="10 13" id="KW-0648">Protein biosynthesis</keyword>
<evidence type="ECO:0000256" key="4">
    <source>
        <dbReference type="ARBA" id="ARBA00022490"/>
    </source>
</evidence>
<evidence type="ECO:0000256" key="11">
    <source>
        <dbReference type="ARBA" id="ARBA00023146"/>
    </source>
</evidence>
<evidence type="ECO:0000256" key="8">
    <source>
        <dbReference type="ARBA" id="ARBA00022833"/>
    </source>
</evidence>
<keyword evidence="9 13" id="KW-0067">ATP-binding</keyword>
<evidence type="ECO:0000256" key="3">
    <source>
        <dbReference type="ARBA" id="ARBA00011245"/>
    </source>
</evidence>
<evidence type="ECO:0000256" key="7">
    <source>
        <dbReference type="ARBA" id="ARBA00022741"/>
    </source>
</evidence>
<dbReference type="Pfam" id="PF23493">
    <property type="entry name" value="CysS_C"/>
    <property type="match status" value="1"/>
</dbReference>
<evidence type="ECO:0000256" key="12">
    <source>
        <dbReference type="ARBA" id="ARBA00047398"/>
    </source>
</evidence>
<proteinExistence type="inferred from homology"/>
<comment type="cofactor">
    <cofactor evidence="13">
        <name>Zn(2+)</name>
        <dbReference type="ChEBI" id="CHEBI:29105"/>
    </cofactor>
    <text evidence="13">Binds 1 zinc ion per subunit.</text>
</comment>
<evidence type="ECO:0000256" key="9">
    <source>
        <dbReference type="ARBA" id="ARBA00022840"/>
    </source>
</evidence>
<dbReference type="GO" id="GO:0004817">
    <property type="term" value="F:cysteine-tRNA ligase activity"/>
    <property type="evidence" value="ECO:0007669"/>
    <property type="project" value="UniProtKB-EC"/>
</dbReference>
<evidence type="ECO:0000256" key="5">
    <source>
        <dbReference type="ARBA" id="ARBA00022598"/>
    </source>
</evidence>
<feature type="binding site" evidence="13">
    <location>
        <position position="212"/>
    </location>
    <ligand>
        <name>Zn(2+)</name>
        <dbReference type="ChEBI" id="CHEBI:29105"/>
    </ligand>
</feature>
<keyword evidence="8 13" id="KW-0862">Zinc</keyword>
<evidence type="ECO:0000256" key="2">
    <source>
        <dbReference type="ARBA" id="ARBA00005594"/>
    </source>
</evidence>
<dbReference type="HAMAP" id="MF_00041">
    <property type="entry name" value="Cys_tRNA_synth"/>
    <property type="match status" value="1"/>
</dbReference>
<keyword evidence="11 13" id="KW-0030">Aminoacyl-tRNA synthetase</keyword>
<dbReference type="CDD" id="cd00672">
    <property type="entry name" value="CysRS_core"/>
    <property type="match status" value="1"/>
</dbReference>
<feature type="binding site" evidence="13">
    <location>
        <position position="241"/>
    </location>
    <ligand>
        <name>Zn(2+)</name>
        <dbReference type="ChEBI" id="CHEBI:29105"/>
    </ligand>
</feature>
<feature type="binding site" evidence="13">
    <location>
        <position position="272"/>
    </location>
    <ligand>
        <name>ATP</name>
        <dbReference type="ChEBI" id="CHEBI:30616"/>
    </ligand>
</feature>
<feature type="short sequence motif" description="'KMSKS' region" evidence="13">
    <location>
        <begin position="269"/>
        <end position="273"/>
    </location>
</feature>
<evidence type="ECO:0000259" key="14">
    <source>
        <dbReference type="SMART" id="SM00840"/>
    </source>
</evidence>
<evidence type="ECO:0000256" key="6">
    <source>
        <dbReference type="ARBA" id="ARBA00022723"/>
    </source>
</evidence>
<dbReference type="EMBL" id="JAYGHT010000009">
    <property type="protein sequence ID" value="MEA5518332.1"/>
    <property type="molecule type" value="Genomic_DNA"/>
</dbReference>
<sequence length="532" mass="60484">MSLQIYNTQSRSKETFIPLEPGQVKMYCCGVTVYDYCHLGHARSYIAWDVVRRYLEWLGYTVKYVQNFTDIDDKILNRAQAENSSMEAVSERFIQAYYEDLRRLNVRDADAYPRATENITEIYQLIQQLEKKGYAYASNGDVFYSVEKFPEYGKLSGRKQDQLLAGASGRVSASEGEKKHSSDFALWKAAKPGEPAWESPWGEGRPGWHIECSAMVRRLLGSTIDIHGGGGDLVFPHHENEIAQSEAANCEPLARFWMHNGMVTVGGEKMSKSLGNFTTIRQLLEQVDPMAIRLFVLQAHYRKPLDFTSEAIASAENGWNTFKEGLLFKSQFAEKLGWVVNSNTTESINDDDKSKKPIFPALVFFAICRILYQNTRESWIFVVDKLRGRSTVKKKYSQLDKNAVERFQTAMDDDFNTSGGLAVLFELAKELRKEGNVITHEGKTETPLEDIQQTWWTLVQLSKVLGLEVQTEDTQTDAVSGLSDAEIETLVQKRLDARQAKNYAESDQIRDRLKEAGITLIDRPGGETVWHR</sequence>
<dbReference type="Pfam" id="PF09190">
    <property type="entry name" value="DALR_2"/>
    <property type="match status" value="1"/>
</dbReference>
<evidence type="ECO:0000313" key="15">
    <source>
        <dbReference type="EMBL" id="MEA5518332.1"/>
    </source>
</evidence>
<reference evidence="15 16" key="1">
    <citation type="submission" date="2023-12" db="EMBL/GenBank/DDBJ databases">
        <title>Baltic Sea Cyanobacteria.</title>
        <authorList>
            <person name="Delbaje E."/>
            <person name="Fewer D.P."/>
            <person name="Shishido T.K."/>
        </authorList>
    </citation>
    <scope>NUCLEOTIDE SEQUENCE [LARGE SCALE GENOMIC DNA]</scope>
    <source>
        <strain evidence="15 16">CCNP 1315</strain>
    </source>
</reference>
<feature type="binding site" evidence="13">
    <location>
        <position position="237"/>
    </location>
    <ligand>
        <name>Zn(2+)</name>
        <dbReference type="ChEBI" id="CHEBI:29105"/>
    </ligand>
</feature>
<dbReference type="PANTHER" id="PTHR10890:SF3">
    <property type="entry name" value="CYSTEINE--TRNA LIGASE, CYTOPLASMIC"/>
    <property type="match status" value="1"/>
</dbReference>
<comment type="catalytic activity">
    <reaction evidence="12 13">
        <text>tRNA(Cys) + L-cysteine + ATP = L-cysteinyl-tRNA(Cys) + AMP + diphosphate</text>
        <dbReference type="Rhea" id="RHEA:17773"/>
        <dbReference type="Rhea" id="RHEA-COMP:9661"/>
        <dbReference type="Rhea" id="RHEA-COMP:9679"/>
        <dbReference type="ChEBI" id="CHEBI:30616"/>
        <dbReference type="ChEBI" id="CHEBI:33019"/>
        <dbReference type="ChEBI" id="CHEBI:35235"/>
        <dbReference type="ChEBI" id="CHEBI:78442"/>
        <dbReference type="ChEBI" id="CHEBI:78517"/>
        <dbReference type="ChEBI" id="CHEBI:456215"/>
        <dbReference type="EC" id="6.1.1.16"/>
    </reaction>
</comment>
<dbReference type="SMART" id="SM00840">
    <property type="entry name" value="DALR_2"/>
    <property type="match status" value="1"/>
</dbReference>
<dbReference type="InterPro" id="IPR014729">
    <property type="entry name" value="Rossmann-like_a/b/a_fold"/>
</dbReference>
<comment type="caution">
    <text evidence="15">The sequence shown here is derived from an EMBL/GenBank/DDBJ whole genome shotgun (WGS) entry which is preliminary data.</text>
</comment>
<dbReference type="InterPro" id="IPR056411">
    <property type="entry name" value="CysS_C"/>
</dbReference>
<evidence type="ECO:0000256" key="1">
    <source>
        <dbReference type="ARBA" id="ARBA00004496"/>
    </source>
</evidence>
<dbReference type="EC" id="6.1.1.16" evidence="13"/>
<gene>
    <name evidence="13 15" type="primary">cysS</name>
    <name evidence="15" type="ORF">VB854_05160</name>
</gene>
<dbReference type="SUPFAM" id="SSF52374">
    <property type="entry name" value="Nucleotidylyl transferase"/>
    <property type="match status" value="1"/>
</dbReference>
<comment type="similarity">
    <text evidence="2 13">Belongs to the class-I aminoacyl-tRNA synthetase family.</text>
</comment>
<organism evidence="15 16">
    <name type="scientific">Limnoraphis robusta CCNP1315</name>
    <dbReference type="NCBI Taxonomy" id="3110306"/>
    <lineage>
        <taxon>Bacteria</taxon>
        <taxon>Bacillati</taxon>
        <taxon>Cyanobacteriota</taxon>
        <taxon>Cyanophyceae</taxon>
        <taxon>Oscillatoriophycideae</taxon>
        <taxon>Oscillatoriales</taxon>
        <taxon>Sirenicapillariaceae</taxon>
        <taxon>Limnoraphis</taxon>
    </lineage>
</organism>
<dbReference type="Proteomes" id="UP001301728">
    <property type="component" value="Unassembled WGS sequence"/>
</dbReference>
<dbReference type="SUPFAM" id="SSF47323">
    <property type="entry name" value="Anticodon-binding domain of a subclass of class I aminoacyl-tRNA synthetases"/>
    <property type="match status" value="1"/>
</dbReference>
<dbReference type="PANTHER" id="PTHR10890">
    <property type="entry name" value="CYSTEINYL-TRNA SYNTHETASE"/>
    <property type="match status" value="1"/>
</dbReference>